<protein>
    <recommendedName>
        <fullName evidence="9">ABC transporter domain-containing protein</fullName>
    </recommendedName>
</protein>
<dbReference type="Proteomes" id="UP000050514">
    <property type="component" value="Unassembled WGS sequence"/>
</dbReference>
<keyword evidence="2" id="KW-0813">Transport</keyword>
<dbReference type="SUPFAM" id="SSF52540">
    <property type="entry name" value="P-loop containing nucleoside triphosphate hydrolases"/>
    <property type="match status" value="2"/>
</dbReference>
<dbReference type="EMBL" id="LGHJ01000020">
    <property type="protein sequence ID" value="KPL73655.1"/>
    <property type="molecule type" value="Genomic_DNA"/>
</dbReference>
<organism evidence="10 11">
    <name type="scientific">Bellilinea caldifistulae</name>
    <dbReference type="NCBI Taxonomy" id="360411"/>
    <lineage>
        <taxon>Bacteria</taxon>
        <taxon>Bacillati</taxon>
        <taxon>Chloroflexota</taxon>
        <taxon>Anaerolineae</taxon>
        <taxon>Anaerolineales</taxon>
        <taxon>Anaerolineaceae</taxon>
        <taxon>Bellilinea</taxon>
    </lineage>
</organism>
<comment type="subcellular location">
    <subcellularLocation>
        <location evidence="1">Cell membrane</location>
        <topology evidence="1">Peripheral membrane protein</topology>
    </subcellularLocation>
</comment>
<dbReference type="PANTHER" id="PTHR43790:SF4">
    <property type="entry name" value="GUANOSINE IMPORT ATP-BINDING PROTEIN NUPO"/>
    <property type="match status" value="1"/>
</dbReference>
<dbReference type="GO" id="GO:0005886">
    <property type="term" value="C:plasma membrane"/>
    <property type="evidence" value="ECO:0007669"/>
    <property type="project" value="UniProtKB-SubCell"/>
</dbReference>
<evidence type="ECO:0000259" key="9">
    <source>
        <dbReference type="PROSITE" id="PS50893"/>
    </source>
</evidence>
<reference evidence="10 11" key="1">
    <citation type="submission" date="2015-07" db="EMBL/GenBank/DDBJ databases">
        <title>Draft genome of Bellilinea caldifistulae DSM 17877.</title>
        <authorList>
            <person name="Hemp J."/>
            <person name="Ward L.M."/>
            <person name="Pace L.A."/>
            <person name="Fischer W.W."/>
        </authorList>
    </citation>
    <scope>NUCLEOTIDE SEQUENCE [LARGE SCALE GENOMIC DNA]</scope>
    <source>
        <strain evidence="10 11">GOMI-1</strain>
    </source>
</reference>
<dbReference type="SMART" id="SM00382">
    <property type="entry name" value="AAA"/>
    <property type="match status" value="2"/>
</dbReference>
<dbReference type="PANTHER" id="PTHR43790">
    <property type="entry name" value="CARBOHYDRATE TRANSPORT ATP-BINDING PROTEIN MG119-RELATED"/>
    <property type="match status" value="1"/>
</dbReference>
<dbReference type="Pfam" id="PF00005">
    <property type="entry name" value="ABC_tran"/>
    <property type="match status" value="2"/>
</dbReference>
<evidence type="ECO:0000256" key="2">
    <source>
        <dbReference type="ARBA" id="ARBA00022448"/>
    </source>
</evidence>
<accession>A0A0P6XFQ9</accession>
<keyword evidence="5" id="KW-0547">Nucleotide-binding</keyword>
<dbReference type="CDD" id="cd03216">
    <property type="entry name" value="ABC_Carb_Monos_I"/>
    <property type="match status" value="1"/>
</dbReference>
<dbReference type="InterPro" id="IPR003593">
    <property type="entry name" value="AAA+_ATPase"/>
</dbReference>
<dbReference type="GO" id="GO:0016887">
    <property type="term" value="F:ATP hydrolysis activity"/>
    <property type="evidence" value="ECO:0007669"/>
    <property type="project" value="InterPro"/>
</dbReference>
<evidence type="ECO:0000256" key="1">
    <source>
        <dbReference type="ARBA" id="ARBA00004202"/>
    </source>
</evidence>
<dbReference type="PROSITE" id="PS00211">
    <property type="entry name" value="ABC_TRANSPORTER_1"/>
    <property type="match status" value="2"/>
</dbReference>
<name>A0A0P6XFQ9_9CHLR</name>
<sequence length="500" mass="54851">MFIVEMQSITKRFGDLIANDHVNFELQKGEVHALLGENGAGKTTLMRILYGLYHPDSGVIKVKEQPVVIHSPKDAIHLGIGMVTQHFALVPPLTVAENVVLGYQNSFVLDQNQIEESVTEAARRFGLEINPKAIVRHLSVGQRQRVEILKALYRNAEILILDEPTAVLIPQEVEALFETLNRLKQEGLSVIFISHKLHEVTQITDRVTVLRDGKVVGTVNTADVTQKELAAMMVGRETFGVTRSKATSETAAQKPMLELINLCANDDKNLPVLKNISLTVFEGEILGIAGVGGNGQKELAETICGVRQPTAGSIRVDGRDVTGKSPSELTQSGLGRIPEDRHEGMVVHLSVTDNLVLEHLDEFTRNGVLDHKAIRQYASELIQKFQIKAKPNDITRTLSGGNMQKVLLARVLARQPKVIIAPQPTRGLDIGATDYVRQQLLEQRQRGAAILLISEDLDEILALSDRIAVIYEGEIVGTLPAAEATPERLGLLMSGAVKEH</sequence>
<evidence type="ECO:0000313" key="11">
    <source>
        <dbReference type="Proteomes" id="UP000050514"/>
    </source>
</evidence>
<keyword evidence="4" id="KW-0677">Repeat</keyword>
<gene>
    <name evidence="10" type="ORF">AC812_14870</name>
</gene>
<dbReference type="FunFam" id="3.40.50.300:FF:000127">
    <property type="entry name" value="Ribose import ATP-binding protein RbsA"/>
    <property type="match status" value="1"/>
</dbReference>
<evidence type="ECO:0000256" key="5">
    <source>
        <dbReference type="ARBA" id="ARBA00022741"/>
    </source>
</evidence>
<dbReference type="STRING" id="360411.AC812_14870"/>
<keyword evidence="8" id="KW-0472">Membrane</keyword>
<dbReference type="GO" id="GO:0005524">
    <property type="term" value="F:ATP binding"/>
    <property type="evidence" value="ECO:0007669"/>
    <property type="project" value="UniProtKB-KW"/>
</dbReference>
<dbReference type="InterPro" id="IPR050107">
    <property type="entry name" value="ABC_carbohydrate_import_ATPase"/>
</dbReference>
<dbReference type="AlphaFoldDB" id="A0A0P6XFQ9"/>
<keyword evidence="7" id="KW-1278">Translocase</keyword>
<evidence type="ECO:0000256" key="7">
    <source>
        <dbReference type="ARBA" id="ARBA00022967"/>
    </source>
</evidence>
<feature type="domain" description="ABC transporter" evidence="9">
    <location>
        <begin position="257"/>
        <end position="497"/>
    </location>
</feature>
<evidence type="ECO:0000313" key="10">
    <source>
        <dbReference type="EMBL" id="KPL73655.1"/>
    </source>
</evidence>
<dbReference type="CDD" id="cd03215">
    <property type="entry name" value="ABC_Carb_Monos_II"/>
    <property type="match status" value="1"/>
</dbReference>
<dbReference type="InterPro" id="IPR017871">
    <property type="entry name" value="ABC_transporter-like_CS"/>
</dbReference>
<evidence type="ECO:0000256" key="6">
    <source>
        <dbReference type="ARBA" id="ARBA00022840"/>
    </source>
</evidence>
<dbReference type="OrthoDB" id="9766104at2"/>
<comment type="caution">
    <text evidence="10">The sequence shown here is derived from an EMBL/GenBank/DDBJ whole genome shotgun (WGS) entry which is preliminary data.</text>
</comment>
<dbReference type="InterPro" id="IPR027417">
    <property type="entry name" value="P-loop_NTPase"/>
</dbReference>
<dbReference type="PROSITE" id="PS50893">
    <property type="entry name" value="ABC_TRANSPORTER_2"/>
    <property type="match status" value="2"/>
</dbReference>
<dbReference type="RefSeq" id="WP_061915132.1">
    <property type="nucleotide sequence ID" value="NZ_DF967971.1"/>
</dbReference>
<keyword evidence="6" id="KW-0067">ATP-binding</keyword>
<evidence type="ECO:0000256" key="8">
    <source>
        <dbReference type="ARBA" id="ARBA00023136"/>
    </source>
</evidence>
<feature type="domain" description="ABC transporter" evidence="9">
    <location>
        <begin position="4"/>
        <end position="237"/>
    </location>
</feature>
<dbReference type="Gene3D" id="3.40.50.300">
    <property type="entry name" value="P-loop containing nucleotide triphosphate hydrolases"/>
    <property type="match status" value="2"/>
</dbReference>
<dbReference type="InterPro" id="IPR003439">
    <property type="entry name" value="ABC_transporter-like_ATP-bd"/>
</dbReference>
<evidence type="ECO:0000256" key="4">
    <source>
        <dbReference type="ARBA" id="ARBA00022737"/>
    </source>
</evidence>
<keyword evidence="11" id="KW-1185">Reference proteome</keyword>
<evidence type="ECO:0000256" key="3">
    <source>
        <dbReference type="ARBA" id="ARBA00022475"/>
    </source>
</evidence>
<proteinExistence type="predicted"/>
<keyword evidence="3" id="KW-1003">Cell membrane</keyword>